<dbReference type="InterPro" id="IPR051478">
    <property type="entry name" value="Beta-lactamase-like_AB/R"/>
</dbReference>
<dbReference type="InterPro" id="IPR012338">
    <property type="entry name" value="Beta-lactam/transpept-like"/>
</dbReference>
<dbReference type="PANTHER" id="PTHR22935:SF97">
    <property type="entry name" value="BETA-LACTAMASE-RELATED DOMAIN-CONTAINING PROTEIN"/>
    <property type="match status" value="1"/>
</dbReference>
<organism evidence="4 5">
    <name type="scientific">Fusarium duplospermum</name>
    <dbReference type="NCBI Taxonomy" id="1325734"/>
    <lineage>
        <taxon>Eukaryota</taxon>
        <taxon>Fungi</taxon>
        <taxon>Dikarya</taxon>
        <taxon>Ascomycota</taxon>
        <taxon>Pezizomycotina</taxon>
        <taxon>Sordariomycetes</taxon>
        <taxon>Hypocreomycetidae</taxon>
        <taxon>Hypocreales</taxon>
        <taxon>Nectriaceae</taxon>
        <taxon>Fusarium</taxon>
        <taxon>Fusarium solani species complex</taxon>
    </lineage>
</organism>
<evidence type="ECO:0000259" key="2">
    <source>
        <dbReference type="Pfam" id="PF00144"/>
    </source>
</evidence>
<gene>
    <name evidence="4" type="ORF">CEP54_003733</name>
</gene>
<reference evidence="4 5" key="1">
    <citation type="submission" date="2017-06" db="EMBL/GenBank/DDBJ databases">
        <title>Comparative genomic analysis of Ambrosia Fusariam Clade fungi.</title>
        <authorList>
            <person name="Stajich J.E."/>
            <person name="Carrillo J."/>
            <person name="Kijimoto T."/>
            <person name="Eskalen A."/>
            <person name="O'Donnell K."/>
            <person name="Kasson M."/>
        </authorList>
    </citation>
    <scope>NUCLEOTIDE SEQUENCE [LARGE SCALE GENOMIC DNA]</scope>
    <source>
        <strain evidence="4 5">NRRL62584</strain>
    </source>
</reference>
<feature type="signal peptide" evidence="1">
    <location>
        <begin position="1"/>
        <end position="19"/>
    </location>
</feature>
<dbReference type="PANTHER" id="PTHR22935">
    <property type="entry name" value="PENICILLIN-BINDING PROTEIN"/>
    <property type="match status" value="1"/>
</dbReference>
<dbReference type="Pfam" id="PF00144">
    <property type="entry name" value="Beta-lactamase"/>
    <property type="match status" value="1"/>
</dbReference>
<sequence length="566" mass="60023">MRAFSLSLLSLAFSSLGQSLPTEECPILGPVLPSGFDLSSSKAFKDAKAAFPKAIEALFEMGVLNDTQTAFAIDVFSTATNESLYSYYHTGKELKSTLTTGKLNDGTIFRIGSVSKIYTVYSILAHAGLEIFNHPVTFYVPELLGNAGSDPLSKIKWEDVTVGALAAQQGGTGGVPLEAVTCHGTSSKGCTTEDFLDIMKNKKHPVALPFRASLYSDAGFALLGVVLQRITGKTYNDAVQAALAKPLGLNSSVTFEPNGHDVNALIVPGSPAESSWGFDNQVTAPSGGIYANAADLRRLGASILNSQLLSPRATRQWMKPLGGTASLTYAVGAPWEINRLTVPITPGSNRTRVSDLYTKLGGNAGYAAVFALSPDHEIGFSVLVAGASAVSDRISLRDVVGTIFVPAAEHAAVENAAVNYAGVFADESDETSNLTLTIDKGHPGLGLESWNVNGVDWRANLSLPGVDPILAASQTIRLYPLGAETEEKSSSGDTRRIAFRSVAQIKPIGPRAEVEGGEGMFDNGCQTWFDVGFWDSLDEFVFEVVDGKAVSVENAITQQVLKRVSE</sequence>
<dbReference type="STRING" id="1325734.A0A428QMT0"/>
<dbReference type="SUPFAM" id="SSF56601">
    <property type="entry name" value="beta-lactamase/transpeptidase-like"/>
    <property type="match status" value="1"/>
</dbReference>
<protein>
    <submittedName>
        <fullName evidence="4">Uncharacterized protein</fullName>
    </submittedName>
</protein>
<evidence type="ECO:0000256" key="1">
    <source>
        <dbReference type="SAM" id="SignalP"/>
    </source>
</evidence>
<dbReference type="Pfam" id="PF26335">
    <property type="entry name" value="ARB_00930_C"/>
    <property type="match status" value="1"/>
</dbReference>
<evidence type="ECO:0000313" key="4">
    <source>
        <dbReference type="EMBL" id="RSL66581.1"/>
    </source>
</evidence>
<keyword evidence="5" id="KW-1185">Reference proteome</keyword>
<name>A0A428QMT0_9HYPO</name>
<dbReference type="Gene3D" id="3.40.710.10">
    <property type="entry name" value="DD-peptidase/beta-lactamase superfamily"/>
    <property type="match status" value="1"/>
</dbReference>
<accession>A0A428QMT0</accession>
<keyword evidence="1" id="KW-0732">Signal</keyword>
<dbReference type="InterPro" id="IPR001466">
    <property type="entry name" value="Beta-lactam-related"/>
</dbReference>
<dbReference type="InterPro" id="IPR058664">
    <property type="entry name" value="ARB_00930-like_C"/>
</dbReference>
<evidence type="ECO:0000259" key="3">
    <source>
        <dbReference type="Pfam" id="PF26335"/>
    </source>
</evidence>
<feature type="chain" id="PRO_5019496547" evidence="1">
    <location>
        <begin position="20"/>
        <end position="566"/>
    </location>
</feature>
<feature type="domain" description="Beta-lactamase-related" evidence="2">
    <location>
        <begin position="91"/>
        <end position="394"/>
    </location>
</feature>
<comment type="caution">
    <text evidence="4">The sequence shown here is derived from an EMBL/GenBank/DDBJ whole genome shotgun (WGS) entry which is preliminary data.</text>
</comment>
<dbReference type="EMBL" id="NKCI01000024">
    <property type="protein sequence ID" value="RSL66581.1"/>
    <property type="molecule type" value="Genomic_DNA"/>
</dbReference>
<dbReference type="OrthoDB" id="6220758at2759"/>
<proteinExistence type="predicted"/>
<dbReference type="AlphaFoldDB" id="A0A428QMT0"/>
<feature type="domain" description="Beta-lactamase-like ARB-00930-like C-terminal" evidence="3">
    <location>
        <begin position="413"/>
        <end position="564"/>
    </location>
</feature>
<evidence type="ECO:0000313" key="5">
    <source>
        <dbReference type="Proteomes" id="UP000288168"/>
    </source>
</evidence>
<dbReference type="Proteomes" id="UP000288168">
    <property type="component" value="Unassembled WGS sequence"/>
</dbReference>